<name>A0A814CWQ2_9BILA</name>
<dbReference type="Proteomes" id="UP000663829">
    <property type="component" value="Unassembled WGS sequence"/>
</dbReference>
<proteinExistence type="predicted"/>
<dbReference type="InterPro" id="IPR031478">
    <property type="entry name" value="SPATA1_C"/>
</dbReference>
<keyword evidence="6" id="KW-1185">Reference proteome</keyword>
<organism evidence="4 6">
    <name type="scientific">Didymodactylos carnosus</name>
    <dbReference type="NCBI Taxonomy" id="1234261"/>
    <lineage>
        <taxon>Eukaryota</taxon>
        <taxon>Metazoa</taxon>
        <taxon>Spiralia</taxon>
        <taxon>Gnathifera</taxon>
        <taxon>Rotifera</taxon>
        <taxon>Eurotatoria</taxon>
        <taxon>Bdelloidea</taxon>
        <taxon>Philodinida</taxon>
        <taxon>Philodinidae</taxon>
        <taxon>Didymodactylos</taxon>
    </lineage>
</organism>
<evidence type="ECO:0000313" key="6">
    <source>
        <dbReference type="Proteomes" id="UP000663829"/>
    </source>
</evidence>
<keyword evidence="1" id="KW-0175">Coiled coil</keyword>
<accession>A0A814CWQ2</accession>
<comment type="caution">
    <text evidence="4">The sequence shown here is derived from an EMBL/GenBank/DDBJ whole genome shotgun (WGS) entry which is preliminary data.</text>
</comment>
<evidence type="ECO:0000313" key="5">
    <source>
        <dbReference type="EMBL" id="CAF3722088.1"/>
    </source>
</evidence>
<dbReference type="PANTHER" id="PTHR14421:SF3">
    <property type="entry name" value="SPERMATOGENESIS-ASSOCIATED PROTEIN 1"/>
    <property type="match status" value="1"/>
</dbReference>
<dbReference type="AlphaFoldDB" id="A0A814CWQ2"/>
<feature type="domain" description="Spermatogenesis-associated protein 1 C-terminal" evidence="3">
    <location>
        <begin position="270"/>
        <end position="421"/>
    </location>
</feature>
<dbReference type="Proteomes" id="UP000681722">
    <property type="component" value="Unassembled WGS sequence"/>
</dbReference>
<evidence type="ECO:0000256" key="1">
    <source>
        <dbReference type="SAM" id="Coils"/>
    </source>
</evidence>
<feature type="coiled-coil region" evidence="1">
    <location>
        <begin position="403"/>
        <end position="430"/>
    </location>
</feature>
<dbReference type="InterPro" id="IPR039062">
    <property type="entry name" value="SPAT1"/>
</dbReference>
<feature type="region of interest" description="Disordered" evidence="2">
    <location>
        <begin position="180"/>
        <end position="225"/>
    </location>
</feature>
<dbReference type="PANTHER" id="PTHR14421">
    <property type="entry name" value="SPERMATOGENESIS-ASSOCIATED PROTEIN 1"/>
    <property type="match status" value="1"/>
</dbReference>
<reference evidence="4" key="1">
    <citation type="submission" date="2021-02" db="EMBL/GenBank/DDBJ databases">
        <authorList>
            <person name="Nowell W R."/>
        </authorList>
    </citation>
    <scope>NUCLEOTIDE SEQUENCE</scope>
</reference>
<dbReference type="EMBL" id="CAJOBC010002221">
    <property type="protein sequence ID" value="CAF3722088.1"/>
    <property type="molecule type" value="Genomic_DNA"/>
</dbReference>
<feature type="coiled-coil region" evidence="1">
    <location>
        <begin position="233"/>
        <end position="295"/>
    </location>
</feature>
<dbReference type="OrthoDB" id="9901850at2759"/>
<feature type="compositionally biased region" description="Polar residues" evidence="2">
    <location>
        <begin position="185"/>
        <end position="213"/>
    </location>
</feature>
<gene>
    <name evidence="4" type="ORF">GPM918_LOCUS10972</name>
    <name evidence="5" type="ORF">SRO942_LOCUS10973</name>
</gene>
<dbReference type="Gene3D" id="1.20.5.1160">
    <property type="entry name" value="Vasodilator-stimulated phosphoprotein"/>
    <property type="match status" value="1"/>
</dbReference>
<dbReference type="EMBL" id="CAJNOQ010002221">
    <property type="protein sequence ID" value="CAF0945934.1"/>
    <property type="molecule type" value="Genomic_DNA"/>
</dbReference>
<protein>
    <recommendedName>
        <fullName evidence="3">Spermatogenesis-associated protein 1 C-terminal domain-containing protein</fullName>
    </recommendedName>
</protein>
<evidence type="ECO:0000313" key="4">
    <source>
        <dbReference type="EMBL" id="CAF0945934.1"/>
    </source>
</evidence>
<evidence type="ECO:0000259" key="3">
    <source>
        <dbReference type="Pfam" id="PF15743"/>
    </source>
</evidence>
<sequence>MQSRLEGEKTYLQIERFASGRISTDRPDSSQLVDLHVYVIPKSVWKDRQLLAQNDAIGDAISVGFVHVPQSMNIHDLRQQIKQLCRNEELLPVHFIFLKSVGRCLTRVKPHQEIELKVKNYRPPQTYASEVFLLEGRHEDYTQTPSVFSSLSSITYQSDNPIQHTPGRLTYASHDQLSIRPGFNNDMSTIHHPTNNYNQQRRSWTKHTQTGESDANDALSKAEHVRQIRKQEEDRKRRELDEQRQQQAVLERQKKQQLENSEVLKKRLFELRSRRDELEKLREESIRRLRSVHNRISLRRKEEFLYYLLARAMWKKRYFNEKKKMPPLEGRIHHLQTDLSQTQNKTIINMDQESKHAAQTGFLKEAEIGSIHVERAKIQHDIQDVRYLVDQAKLRLTTDIKLRNQAENECRSLRHELNQAKMNLNHIKHKVMVR</sequence>
<dbReference type="Pfam" id="PF15743">
    <property type="entry name" value="SPATA1_C"/>
    <property type="match status" value="1"/>
</dbReference>
<evidence type="ECO:0000256" key="2">
    <source>
        <dbReference type="SAM" id="MobiDB-lite"/>
    </source>
</evidence>